<dbReference type="EMBL" id="KV878212">
    <property type="protein sequence ID" value="OJJ35296.1"/>
    <property type="molecule type" value="Genomic_DNA"/>
</dbReference>
<feature type="compositionally biased region" description="Basic residues" evidence="1">
    <location>
        <begin position="27"/>
        <end position="46"/>
    </location>
</feature>
<name>A0A1L9RK29_ASPWE</name>
<protein>
    <submittedName>
        <fullName evidence="2">Uncharacterized protein</fullName>
    </submittedName>
</protein>
<gene>
    <name evidence="2" type="ORF">ASPWEDRAFT_504555</name>
</gene>
<feature type="region of interest" description="Disordered" evidence="1">
    <location>
        <begin position="20"/>
        <end position="56"/>
    </location>
</feature>
<proteinExistence type="predicted"/>
<organism evidence="2 3">
    <name type="scientific">Aspergillus wentii DTO 134E9</name>
    <dbReference type="NCBI Taxonomy" id="1073089"/>
    <lineage>
        <taxon>Eukaryota</taxon>
        <taxon>Fungi</taxon>
        <taxon>Dikarya</taxon>
        <taxon>Ascomycota</taxon>
        <taxon>Pezizomycotina</taxon>
        <taxon>Eurotiomycetes</taxon>
        <taxon>Eurotiomycetidae</taxon>
        <taxon>Eurotiales</taxon>
        <taxon>Aspergillaceae</taxon>
        <taxon>Aspergillus</taxon>
        <taxon>Aspergillus subgen. Cremei</taxon>
    </lineage>
</organism>
<evidence type="ECO:0000313" key="2">
    <source>
        <dbReference type="EMBL" id="OJJ35296.1"/>
    </source>
</evidence>
<dbReference type="AlphaFoldDB" id="A0A1L9RK29"/>
<keyword evidence="3" id="KW-1185">Reference proteome</keyword>
<reference evidence="3" key="1">
    <citation type="journal article" date="2017" name="Genome Biol.">
        <title>Comparative genomics reveals high biological diversity and specific adaptations in the industrially and medically important fungal genus Aspergillus.</title>
        <authorList>
            <person name="de Vries R.P."/>
            <person name="Riley R."/>
            <person name="Wiebenga A."/>
            <person name="Aguilar-Osorio G."/>
            <person name="Amillis S."/>
            <person name="Uchima C.A."/>
            <person name="Anderluh G."/>
            <person name="Asadollahi M."/>
            <person name="Askin M."/>
            <person name="Barry K."/>
            <person name="Battaglia E."/>
            <person name="Bayram O."/>
            <person name="Benocci T."/>
            <person name="Braus-Stromeyer S.A."/>
            <person name="Caldana C."/>
            <person name="Canovas D."/>
            <person name="Cerqueira G.C."/>
            <person name="Chen F."/>
            <person name="Chen W."/>
            <person name="Choi C."/>
            <person name="Clum A."/>
            <person name="Dos Santos R.A."/>
            <person name="Damasio A.R."/>
            <person name="Diallinas G."/>
            <person name="Emri T."/>
            <person name="Fekete E."/>
            <person name="Flipphi M."/>
            <person name="Freyberg S."/>
            <person name="Gallo A."/>
            <person name="Gournas C."/>
            <person name="Habgood R."/>
            <person name="Hainaut M."/>
            <person name="Harispe M.L."/>
            <person name="Henrissat B."/>
            <person name="Hilden K.S."/>
            <person name="Hope R."/>
            <person name="Hossain A."/>
            <person name="Karabika E."/>
            <person name="Karaffa L."/>
            <person name="Karanyi Z."/>
            <person name="Krasevec N."/>
            <person name="Kuo A."/>
            <person name="Kusch H."/>
            <person name="LaButti K."/>
            <person name="Lagendijk E.L."/>
            <person name="Lapidus A."/>
            <person name="Levasseur A."/>
            <person name="Lindquist E."/>
            <person name="Lipzen A."/>
            <person name="Logrieco A.F."/>
            <person name="MacCabe A."/>
            <person name="Maekelae M.R."/>
            <person name="Malavazi I."/>
            <person name="Melin P."/>
            <person name="Meyer V."/>
            <person name="Mielnichuk N."/>
            <person name="Miskei M."/>
            <person name="Molnar A.P."/>
            <person name="Mule G."/>
            <person name="Ngan C.Y."/>
            <person name="Orejas M."/>
            <person name="Orosz E."/>
            <person name="Ouedraogo J.P."/>
            <person name="Overkamp K.M."/>
            <person name="Park H.-S."/>
            <person name="Perrone G."/>
            <person name="Piumi F."/>
            <person name="Punt P.J."/>
            <person name="Ram A.F."/>
            <person name="Ramon A."/>
            <person name="Rauscher S."/>
            <person name="Record E."/>
            <person name="Riano-Pachon D.M."/>
            <person name="Robert V."/>
            <person name="Roehrig J."/>
            <person name="Ruller R."/>
            <person name="Salamov A."/>
            <person name="Salih N.S."/>
            <person name="Samson R.A."/>
            <person name="Sandor E."/>
            <person name="Sanguinetti M."/>
            <person name="Schuetze T."/>
            <person name="Sepcic K."/>
            <person name="Shelest E."/>
            <person name="Sherlock G."/>
            <person name="Sophianopoulou V."/>
            <person name="Squina F.M."/>
            <person name="Sun H."/>
            <person name="Susca A."/>
            <person name="Todd R.B."/>
            <person name="Tsang A."/>
            <person name="Unkles S.E."/>
            <person name="van de Wiele N."/>
            <person name="van Rossen-Uffink D."/>
            <person name="Oliveira J.V."/>
            <person name="Vesth T.C."/>
            <person name="Visser J."/>
            <person name="Yu J.-H."/>
            <person name="Zhou M."/>
            <person name="Andersen M.R."/>
            <person name="Archer D.B."/>
            <person name="Baker S.E."/>
            <person name="Benoit I."/>
            <person name="Brakhage A.A."/>
            <person name="Braus G.H."/>
            <person name="Fischer R."/>
            <person name="Frisvad J.C."/>
            <person name="Goldman G.H."/>
            <person name="Houbraken J."/>
            <person name="Oakley B."/>
            <person name="Pocsi I."/>
            <person name="Scazzocchio C."/>
            <person name="Seiboth B."/>
            <person name="vanKuyk P.A."/>
            <person name="Wortman J."/>
            <person name="Dyer P.S."/>
            <person name="Grigoriev I.V."/>
        </authorList>
    </citation>
    <scope>NUCLEOTIDE SEQUENCE [LARGE SCALE GENOMIC DNA]</scope>
    <source>
        <strain evidence="3">DTO 134E9</strain>
    </source>
</reference>
<dbReference type="GeneID" id="63753291"/>
<evidence type="ECO:0000313" key="3">
    <source>
        <dbReference type="Proteomes" id="UP000184383"/>
    </source>
</evidence>
<dbReference type="VEuPathDB" id="FungiDB:ASPWEDRAFT_504555"/>
<evidence type="ECO:0000256" key="1">
    <source>
        <dbReference type="SAM" id="MobiDB-lite"/>
    </source>
</evidence>
<sequence length="104" mass="12051">MILLSSSAYTVPNYEYKVHAGNQNGIHQKRNKARKKEKKRKKKKRKEREQKARFHSSSKADVIGQVSVFSRVGDNLSFLVVCLWLDQKSPLFFSKCRISISHSI</sequence>
<accession>A0A1L9RK29</accession>
<dbReference type="Proteomes" id="UP000184383">
    <property type="component" value="Unassembled WGS sequence"/>
</dbReference>
<dbReference type="RefSeq" id="XP_040688972.1">
    <property type="nucleotide sequence ID" value="XM_040837443.1"/>
</dbReference>